<feature type="domain" description="Spore germination GerAC-like C-terminal" evidence="8">
    <location>
        <begin position="214"/>
        <end position="377"/>
    </location>
</feature>
<organism evidence="10 11">
    <name type="scientific">Paenibacillus artemisiicola</name>
    <dbReference type="NCBI Taxonomy" id="1172618"/>
    <lineage>
        <taxon>Bacteria</taxon>
        <taxon>Bacillati</taxon>
        <taxon>Bacillota</taxon>
        <taxon>Bacilli</taxon>
        <taxon>Bacillales</taxon>
        <taxon>Paenibacillaceae</taxon>
        <taxon>Paenibacillus</taxon>
    </lineage>
</organism>
<evidence type="ECO:0000256" key="5">
    <source>
        <dbReference type="ARBA" id="ARBA00023136"/>
    </source>
</evidence>
<evidence type="ECO:0000256" key="7">
    <source>
        <dbReference type="ARBA" id="ARBA00023288"/>
    </source>
</evidence>
<protein>
    <submittedName>
        <fullName evidence="10">Ger(X)C family spore germination protein</fullName>
    </submittedName>
</protein>
<name>A0ABS3W397_9BACL</name>
<dbReference type="PROSITE" id="PS51257">
    <property type="entry name" value="PROKAR_LIPOPROTEIN"/>
    <property type="match status" value="1"/>
</dbReference>
<keyword evidence="4" id="KW-0732">Signal</keyword>
<dbReference type="RefSeq" id="WP_208845751.1">
    <property type="nucleotide sequence ID" value="NZ_JAGGDJ010000001.1"/>
</dbReference>
<keyword evidence="7" id="KW-0449">Lipoprotein</keyword>
<evidence type="ECO:0000259" key="8">
    <source>
        <dbReference type="Pfam" id="PF05504"/>
    </source>
</evidence>
<dbReference type="Pfam" id="PF25198">
    <property type="entry name" value="Spore_GerAC_N"/>
    <property type="match status" value="1"/>
</dbReference>
<accession>A0ABS3W397</accession>
<evidence type="ECO:0000259" key="9">
    <source>
        <dbReference type="Pfam" id="PF25198"/>
    </source>
</evidence>
<dbReference type="Proteomes" id="UP000670947">
    <property type="component" value="Unassembled WGS sequence"/>
</dbReference>
<sequence length="392" mass="42896">MNLLRCACACFALIFLSGCWDRTEINDLAFITGAAFDKTKEGAYLLSVQIAIPSVSGEVGGGGGGGKQKKFFVLSAVGKDANEAFLMIQKKSSRKLFTAHRSVIFIGEAFGRQGIGEMLDVFTHDPRQRLRTYMLVVKGGQGRDILQSSYPFEQVPVEAVKEMEIGRSELAVTLRDFFMASSGQGVDPVIGVIQAETREKAEVRSDTEMLELAGTAVFKDLKLVGMLDGYETDGFMWAAGRMKQGRVNAAMPDGGVVGMEVNHAERRIVADASGKRLRLKISLTGEGTIIENNSRYDISRPDNLDAARRALEKATEGQVRAALTKLQKQFRADSAGFGSALYRRHPKQWRALQGDWHRRYAEAVIAVDVQLKIGGSGMAGPPLQLNDKEIIK</sequence>
<dbReference type="NCBIfam" id="TIGR02887">
    <property type="entry name" value="spore_ger_x_C"/>
    <property type="match status" value="1"/>
</dbReference>
<dbReference type="InterPro" id="IPR046953">
    <property type="entry name" value="Spore_GerAC-like_C"/>
</dbReference>
<keyword evidence="3" id="KW-0309">Germination</keyword>
<evidence type="ECO:0000256" key="6">
    <source>
        <dbReference type="ARBA" id="ARBA00023139"/>
    </source>
</evidence>
<evidence type="ECO:0000256" key="1">
    <source>
        <dbReference type="ARBA" id="ARBA00004635"/>
    </source>
</evidence>
<keyword evidence="5" id="KW-0472">Membrane</keyword>
<dbReference type="InterPro" id="IPR038501">
    <property type="entry name" value="Spore_GerAC_C_sf"/>
</dbReference>
<evidence type="ECO:0000256" key="2">
    <source>
        <dbReference type="ARBA" id="ARBA00007886"/>
    </source>
</evidence>
<reference evidence="10 11" key="1">
    <citation type="submission" date="2021-03" db="EMBL/GenBank/DDBJ databases">
        <title>Paenibacillus artemisicola MWE-103 whole genome sequence.</title>
        <authorList>
            <person name="Ham Y.J."/>
        </authorList>
    </citation>
    <scope>NUCLEOTIDE SEQUENCE [LARGE SCALE GENOMIC DNA]</scope>
    <source>
        <strain evidence="10 11">MWE-103</strain>
    </source>
</reference>
<comment type="similarity">
    <text evidence="2">Belongs to the GerABKC lipoprotein family.</text>
</comment>
<keyword evidence="11" id="KW-1185">Reference proteome</keyword>
<feature type="domain" description="Spore germination protein N-terminal" evidence="9">
    <location>
        <begin position="21"/>
        <end position="194"/>
    </location>
</feature>
<dbReference type="PANTHER" id="PTHR35789">
    <property type="entry name" value="SPORE GERMINATION PROTEIN B3"/>
    <property type="match status" value="1"/>
</dbReference>
<evidence type="ECO:0000256" key="3">
    <source>
        <dbReference type="ARBA" id="ARBA00022544"/>
    </source>
</evidence>
<dbReference type="EMBL" id="JAGGDJ010000001">
    <property type="protein sequence ID" value="MBO7742779.1"/>
    <property type="molecule type" value="Genomic_DNA"/>
</dbReference>
<comment type="subcellular location">
    <subcellularLocation>
        <location evidence="1">Membrane</location>
        <topology evidence="1">Lipid-anchor</topology>
    </subcellularLocation>
</comment>
<dbReference type="Gene3D" id="3.30.300.210">
    <property type="entry name" value="Nutrient germinant receptor protein C, domain 3"/>
    <property type="match status" value="1"/>
</dbReference>
<evidence type="ECO:0000256" key="4">
    <source>
        <dbReference type="ARBA" id="ARBA00022729"/>
    </source>
</evidence>
<dbReference type="InterPro" id="IPR057336">
    <property type="entry name" value="GerAC_N"/>
</dbReference>
<dbReference type="PANTHER" id="PTHR35789:SF1">
    <property type="entry name" value="SPORE GERMINATION PROTEIN B3"/>
    <property type="match status" value="1"/>
</dbReference>
<dbReference type="InterPro" id="IPR008844">
    <property type="entry name" value="Spore_GerAC-like"/>
</dbReference>
<gene>
    <name evidence="10" type="ORF">I8J29_01130</name>
</gene>
<keyword evidence="6" id="KW-0564">Palmitate</keyword>
<evidence type="ECO:0000313" key="10">
    <source>
        <dbReference type="EMBL" id="MBO7742779.1"/>
    </source>
</evidence>
<dbReference type="Pfam" id="PF05504">
    <property type="entry name" value="Spore_GerAC"/>
    <property type="match status" value="1"/>
</dbReference>
<proteinExistence type="inferred from homology"/>
<evidence type="ECO:0000313" key="11">
    <source>
        <dbReference type="Proteomes" id="UP000670947"/>
    </source>
</evidence>
<dbReference type="Gene3D" id="6.20.190.10">
    <property type="entry name" value="Nutrient germinant receptor protein C, domain 1"/>
    <property type="match status" value="1"/>
</dbReference>
<comment type="caution">
    <text evidence="10">The sequence shown here is derived from an EMBL/GenBank/DDBJ whole genome shotgun (WGS) entry which is preliminary data.</text>
</comment>